<protein>
    <recommendedName>
        <fullName evidence="4">Imelysin-like domain-containing protein</fullName>
    </recommendedName>
</protein>
<feature type="chain" id="PRO_5011481200" description="Imelysin-like domain-containing protein" evidence="3">
    <location>
        <begin position="21"/>
        <end position="279"/>
    </location>
</feature>
<dbReference type="EMBL" id="FOMW01000003">
    <property type="protein sequence ID" value="SFD90947.1"/>
    <property type="molecule type" value="Genomic_DNA"/>
</dbReference>
<evidence type="ECO:0000256" key="1">
    <source>
        <dbReference type="ARBA" id="ARBA00004196"/>
    </source>
</evidence>
<evidence type="ECO:0000259" key="4">
    <source>
        <dbReference type="Pfam" id="PF09375"/>
    </source>
</evidence>
<accession>A0A1I1W729</accession>
<dbReference type="InterPro" id="IPR038352">
    <property type="entry name" value="Imelysin_sf"/>
</dbReference>
<dbReference type="Proteomes" id="UP000198977">
    <property type="component" value="Unassembled WGS sequence"/>
</dbReference>
<evidence type="ECO:0000313" key="6">
    <source>
        <dbReference type="Proteomes" id="UP000198977"/>
    </source>
</evidence>
<evidence type="ECO:0000256" key="2">
    <source>
        <dbReference type="ARBA" id="ARBA00022729"/>
    </source>
</evidence>
<dbReference type="InterPro" id="IPR034984">
    <property type="entry name" value="Imelysin-like_IPPA"/>
</dbReference>
<proteinExistence type="predicted"/>
<evidence type="ECO:0000256" key="3">
    <source>
        <dbReference type="SAM" id="SignalP"/>
    </source>
</evidence>
<dbReference type="Gene3D" id="1.20.1420.20">
    <property type="entry name" value="M75 peptidase, HXXE motif"/>
    <property type="match status" value="1"/>
</dbReference>
<name>A0A1I1W729_9RHOB</name>
<dbReference type="STRING" id="74348.SAMN04488523_103319"/>
<dbReference type="RefSeq" id="WP_342742051.1">
    <property type="nucleotide sequence ID" value="NZ_FOMW01000003.1"/>
</dbReference>
<evidence type="ECO:0000313" key="5">
    <source>
        <dbReference type="EMBL" id="SFD90947.1"/>
    </source>
</evidence>
<reference evidence="5 6" key="1">
    <citation type="submission" date="2016-10" db="EMBL/GenBank/DDBJ databases">
        <authorList>
            <person name="de Groot N.N."/>
        </authorList>
    </citation>
    <scope>NUCLEOTIDE SEQUENCE [LARGE SCALE GENOMIC DNA]</scope>
    <source>
        <strain evidence="5 6">DSM 11443</strain>
    </source>
</reference>
<dbReference type="CDD" id="cd14659">
    <property type="entry name" value="Imelysin-like_IPPA"/>
    <property type="match status" value="1"/>
</dbReference>
<dbReference type="InterPro" id="IPR018976">
    <property type="entry name" value="Imelysin-like"/>
</dbReference>
<keyword evidence="2 3" id="KW-0732">Signal</keyword>
<feature type="domain" description="Imelysin-like" evidence="4">
    <location>
        <begin position="32"/>
        <end position="277"/>
    </location>
</feature>
<sequence>MRPLILALILNLPLPLAAQAPDLTAVVENHIIDGYRALETTSAQLSETAKTEWSADSPALRQAYHAAFDAWVGVSHLRFGPSEQNNRAFALAYWPDTRSAMPKALGALLSNQDPVVETPQSFETVSIAARGFYAMEYLLFDPQFSGTDAPDYHCALVQAVAQDIAANAQAIRAEWQDGYGELMISANNDTYRSSAEAAQQIFTALTTGMEFTADTRLGRPLGSFERPRPTRAEAYRSERSLRHVVLSLEATRELAAMLSQHDPDIDETYAAALATAETL</sequence>
<dbReference type="Pfam" id="PF09375">
    <property type="entry name" value="Peptidase_M75"/>
    <property type="match status" value="1"/>
</dbReference>
<dbReference type="AlphaFoldDB" id="A0A1I1W729"/>
<dbReference type="GO" id="GO:0030313">
    <property type="term" value="C:cell envelope"/>
    <property type="evidence" value="ECO:0007669"/>
    <property type="project" value="UniProtKB-SubCell"/>
</dbReference>
<feature type="signal peptide" evidence="3">
    <location>
        <begin position="1"/>
        <end position="20"/>
    </location>
</feature>
<organism evidence="5 6">
    <name type="scientific">Sulfitobacter brevis</name>
    <dbReference type="NCBI Taxonomy" id="74348"/>
    <lineage>
        <taxon>Bacteria</taxon>
        <taxon>Pseudomonadati</taxon>
        <taxon>Pseudomonadota</taxon>
        <taxon>Alphaproteobacteria</taxon>
        <taxon>Rhodobacterales</taxon>
        <taxon>Roseobacteraceae</taxon>
        <taxon>Sulfitobacter</taxon>
    </lineage>
</organism>
<keyword evidence="6" id="KW-1185">Reference proteome</keyword>
<comment type="subcellular location">
    <subcellularLocation>
        <location evidence="1">Cell envelope</location>
    </subcellularLocation>
</comment>
<gene>
    <name evidence="5" type="ORF">SAMN04488523_103319</name>
</gene>